<feature type="chain" id="PRO_5013626255" evidence="2">
    <location>
        <begin position="30"/>
        <end position="255"/>
    </location>
</feature>
<dbReference type="RefSeq" id="WP_099392047.1">
    <property type="nucleotide sequence ID" value="NZ_PDYF01000012.1"/>
</dbReference>
<sequence length="255" mass="26629">MKNRIVQTLLTFSIVASVMGGANTITVHAADNVGKFDGQAAKLISKVFDAKYYAEMNPDVVAVFGTKEKALLNHYLTSGIYEGRDASAEFNADAYASANADLVAVYNSDNVALEYTNYFLHYVNCGKTEGRIATVADATNAGFTVVSASDETKVVAQPMLATKMVRNYNASAGGSSSSGSSTVSYSTPTSNDSSSTTTTTDSSTDSSSSSDSNVITILDQNAAYDASRAEEASIAAAEAAEATAAYEAMVAEFDN</sequence>
<reference evidence="3 4" key="1">
    <citation type="submission" date="2017-10" db="EMBL/GenBank/DDBJ databases">
        <title>Resolving the taxonomy of Roseburia spp., Eubacterium rectale and Agathobacter spp. through phylogenomic analysis.</title>
        <authorList>
            <person name="Sheridan P.O."/>
            <person name="Walker A.W."/>
            <person name="Duncan S.H."/>
            <person name="Scott K.P."/>
            <person name="Toole P.W.O."/>
            <person name="Luis P."/>
            <person name="Flint H.J."/>
        </authorList>
    </citation>
    <scope>NUCLEOTIDE SEQUENCE [LARGE SCALE GENOMIC DNA]</scope>
    <source>
        <strain evidence="3 4">JK626</strain>
    </source>
</reference>
<comment type="caution">
    <text evidence="3">The sequence shown here is derived from an EMBL/GenBank/DDBJ whole genome shotgun (WGS) entry which is preliminary data.</text>
</comment>
<organism evidence="3 4">
    <name type="scientific">Pseudobutyrivibrio ruminis</name>
    <dbReference type="NCBI Taxonomy" id="46206"/>
    <lineage>
        <taxon>Bacteria</taxon>
        <taxon>Bacillati</taxon>
        <taxon>Bacillota</taxon>
        <taxon>Clostridia</taxon>
        <taxon>Lachnospirales</taxon>
        <taxon>Lachnospiraceae</taxon>
        <taxon>Pseudobutyrivibrio</taxon>
    </lineage>
</organism>
<accession>A0A2G3DV88</accession>
<keyword evidence="2" id="KW-0732">Signal</keyword>
<feature type="signal peptide" evidence="2">
    <location>
        <begin position="1"/>
        <end position="29"/>
    </location>
</feature>
<dbReference type="AlphaFoldDB" id="A0A2G3DV88"/>
<gene>
    <name evidence="3" type="ORF">CSX01_08280</name>
</gene>
<evidence type="ECO:0000313" key="4">
    <source>
        <dbReference type="Proteomes" id="UP000225889"/>
    </source>
</evidence>
<reference evidence="3 4" key="2">
    <citation type="submission" date="2017-10" db="EMBL/GenBank/DDBJ databases">
        <authorList>
            <person name="Banno H."/>
            <person name="Chua N.-H."/>
        </authorList>
    </citation>
    <scope>NUCLEOTIDE SEQUENCE [LARGE SCALE GENOMIC DNA]</scope>
    <source>
        <strain evidence="3 4">JK626</strain>
    </source>
</reference>
<protein>
    <submittedName>
        <fullName evidence="3">Uncharacterized protein</fullName>
    </submittedName>
</protein>
<proteinExistence type="predicted"/>
<evidence type="ECO:0000256" key="2">
    <source>
        <dbReference type="SAM" id="SignalP"/>
    </source>
</evidence>
<dbReference type="EMBL" id="PDYF01000012">
    <property type="protein sequence ID" value="PHU34775.1"/>
    <property type="molecule type" value="Genomic_DNA"/>
</dbReference>
<feature type="region of interest" description="Disordered" evidence="1">
    <location>
        <begin position="171"/>
        <end position="212"/>
    </location>
</feature>
<dbReference type="Proteomes" id="UP000225889">
    <property type="component" value="Unassembled WGS sequence"/>
</dbReference>
<evidence type="ECO:0000256" key="1">
    <source>
        <dbReference type="SAM" id="MobiDB-lite"/>
    </source>
</evidence>
<name>A0A2G3DV88_9FIRM</name>
<evidence type="ECO:0000313" key="3">
    <source>
        <dbReference type="EMBL" id="PHU34775.1"/>
    </source>
</evidence>